<dbReference type="Proteomes" id="UP000650582">
    <property type="component" value="Unassembled WGS sequence"/>
</dbReference>
<gene>
    <name evidence="1" type="ORF">RHS04_00032</name>
</gene>
<accession>A0A8H7HIL0</accession>
<sequence length="744" mass="83893">MVCLNLPPELRYDTSFAYLASIVPGPSEPSMEALQSFIRPIADEMEQLHDPGIWVSRTYKYPRGRKVRVSVPLNCMDTPAARAFGGFASHSHTCFCYLCSATLDRIAENTLSSFSLRTVQTHRAQAAQWENAPSLALRNRLFEKNGVRSCEWLRFGWWDMFGGTVIGPMHWTRNILDKQLRRNMNWSWNLPTGIPSPPPLSRPISRLEYEWGQQALYELNKLDFENYKLPEPLVRHLCRERCIYEAGLSARYLMSELNKWRIQSGILSADGHLTHLVVHDAGAVPLSVAKAHYYLSIALKASTLQSHASAQDLEYLCRLFQLSCSGSKLVLAERLIAYYANIRVQNLPNTVSYSKQKKETVSILGVEVLTEIQKDMDQTTLPRWIKHPPKNFGTVSHGKLQSEEYKSLALVSFVITLVRLWGTEPSGLLRDCLDNFLHLMLAVRILSFQSLVESDIVAFEYHYKEYLQGLSKLYPYASRIPTQHMGLHIPGFMRALGPSTRLSESTCEMFIGILQDIGTNFKFGDLELTIHREFIMAARLKGLVEQDSFRSGLGQFGNIVQKYLGGRFPGRLGSGWKTSRIVCSTAVDSDITLILNTWATLHNMPCFPRQVYPCSTIQQGNVVYAPYTHSAGDSCVLFCHPSIVGPQPGRIDTIIEDPDNSRILLLVRPFVPLSNDNSVFDPYWAHPLIGEKGAGIARLYYDQVSLTALVIEPKDMVAHVAVCSYYDSRISQAQVVVLSLDLVS</sequence>
<name>A0A8H7HIL0_9AGAM</name>
<evidence type="ECO:0000313" key="1">
    <source>
        <dbReference type="EMBL" id="KAF8686600.1"/>
    </source>
</evidence>
<evidence type="ECO:0000313" key="2">
    <source>
        <dbReference type="Proteomes" id="UP000650582"/>
    </source>
</evidence>
<dbReference type="AlphaFoldDB" id="A0A8H7HIL0"/>
<comment type="caution">
    <text evidence="1">The sequence shown here is derived from an EMBL/GenBank/DDBJ whole genome shotgun (WGS) entry which is preliminary data.</text>
</comment>
<dbReference type="EMBL" id="JACYCC010000006">
    <property type="protein sequence ID" value="KAF8686600.1"/>
    <property type="molecule type" value="Genomic_DNA"/>
</dbReference>
<proteinExistence type="predicted"/>
<protein>
    <submittedName>
        <fullName evidence="1">Uncharacterized protein</fullName>
    </submittedName>
</protein>
<reference evidence="1" key="1">
    <citation type="submission" date="2020-09" db="EMBL/GenBank/DDBJ databases">
        <title>Comparative genome analyses of four rice-infecting Rhizoctonia solani isolates reveal extensive enrichment of homogalacturonan modification genes.</title>
        <authorList>
            <person name="Lee D.-Y."/>
            <person name="Jeon J."/>
            <person name="Kim K.-T."/>
            <person name="Cheong K."/>
            <person name="Song H."/>
            <person name="Choi G."/>
            <person name="Ko J."/>
            <person name="Opiyo S.O."/>
            <person name="Zuo S."/>
            <person name="Madhav S."/>
            <person name="Lee Y.-H."/>
            <person name="Wang G.-L."/>
        </authorList>
    </citation>
    <scope>NUCLEOTIDE SEQUENCE</scope>
    <source>
        <strain evidence="1">AG1-IA YN-7</strain>
    </source>
</reference>
<organism evidence="1 2">
    <name type="scientific">Rhizoctonia solani</name>
    <dbReference type="NCBI Taxonomy" id="456999"/>
    <lineage>
        <taxon>Eukaryota</taxon>
        <taxon>Fungi</taxon>
        <taxon>Dikarya</taxon>
        <taxon>Basidiomycota</taxon>
        <taxon>Agaricomycotina</taxon>
        <taxon>Agaricomycetes</taxon>
        <taxon>Cantharellales</taxon>
        <taxon>Ceratobasidiaceae</taxon>
        <taxon>Rhizoctonia</taxon>
    </lineage>
</organism>